<dbReference type="GeneID" id="85384961"/>
<organism evidence="2 3">
    <name type="scientific">Glomerella acutata</name>
    <name type="common">Colletotrichum acutatum</name>
    <dbReference type="NCBI Taxonomy" id="27357"/>
    <lineage>
        <taxon>Eukaryota</taxon>
        <taxon>Fungi</taxon>
        <taxon>Dikarya</taxon>
        <taxon>Ascomycota</taxon>
        <taxon>Pezizomycotina</taxon>
        <taxon>Sordariomycetes</taxon>
        <taxon>Hypocreomycetidae</taxon>
        <taxon>Glomerellales</taxon>
        <taxon>Glomerellaceae</taxon>
        <taxon>Colletotrichum</taxon>
        <taxon>Colletotrichum acutatum species complex</taxon>
    </lineage>
</organism>
<reference evidence="2" key="1">
    <citation type="submission" date="2021-12" db="EMBL/GenBank/DDBJ databases">
        <title>Comparative genomics, transcriptomics and evolutionary studies reveal genomic signatures of adaptation to plant cell wall in hemibiotrophic fungi.</title>
        <authorList>
            <consortium name="DOE Joint Genome Institute"/>
            <person name="Baroncelli R."/>
            <person name="Diaz J.F."/>
            <person name="Benocci T."/>
            <person name="Peng M."/>
            <person name="Battaglia E."/>
            <person name="Haridas S."/>
            <person name="Andreopoulos W."/>
            <person name="Labutti K."/>
            <person name="Pangilinan J."/>
            <person name="Floch G.L."/>
            <person name="Makela M.R."/>
            <person name="Henrissat B."/>
            <person name="Grigoriev I.V."/>
            <person name="Crouch J.A."/>
            <person name="De Vries R.P."/>
            <person name="Sukno S.A."/>
            <person name="Thon M.R."/>
        </authorList>
    </citation>
    <scope>NUCLEOTIDE SEQUENCE</scope>
    <source>
        <strain evidence="2">CBS 112980</strain>
    </source>
</reference>
<feature type="transmembrane region" description="Helical" evidence="1">
    <location>
        <begin position="28"/>
        <end position="49"/>
    </location>
</feature>
<dbReference type="RefSeq" id="XP_060359256.1">
    <property type="nucleotide sequence ID" value="XM_060501061.1"/>
</dbReference>
<name>A0AAD8UCW9_GLOAC</name>
<evidence type="ECO:0000256" key="1">
    <source>
        <dbReference type="SAM" id="Phobius"/>
    </source>
</evidence>
<dbReference type="EMBL" id="JAHMHS010000153">
    <property type="protein sequence ID" value="KAK1711932.1"/>
    <property type="molecule type" value="Genomic_DNA"/>
</dbReference>
<keyword evidence="3" id="KW-1185">Reference proteome</keyword>
<keyword evidence="1" id="KW-0812">Transmembrane</keyword>
<protein>
    <submittedName>
        <fullName evidence="2">Uncharacterized protein</fullName>
    </submittedName>
</protein>
<evidence type="ECO:0000313" key="2">
    <source>
        <dbReference type="EMBL" id="KAK1711932.1"/>
    </source>
</evidence>
<keyword evidence="1" id="KW-0472">Membrane</keyword>
<proteinExistence type="predicted"/>
<comment type="caution">
    <text evidence="2">The sequence shown here is derived from an EMBL/GenBank/DDBJ whole genome shotgun (WGS) entry which is preliminary data.</text>
</comment>
<keyword evidence="1" id="KW-1133">Transmembrane helix</keyword>
<accession>A0AAD8UCW9</accession>
<dbReference type="Proteomes" id="UP001244207">
    <property type="component" value="Unassembled WGS sequence"/>
</dbReference>
<sequence>MIPVSTWSRRFAATLLLRHRVRTPEFRLPLMAYSVSVIPLGFGLLLYSAEETVV</sequence>
<evidence type="ECO:0000313" key="3">
    <source>
        <dbReference type="Proteomes" id="UP001244207"/>
    </source>
</evidence>
<gene>
    <name evidence="2" type="ORF">BDZ83DRAFT_107364</name>
</gene>
<dbReference type="AlphaFoldDB" id="A0AAD8UCW9"/>